<evidence type="ECO:0000313" key="3">
    <source>
        <dbReference type="Proteomes" id="UP001159363"/>
    </source>
</evidence>
<comment type="caution">
    <text evidence="2">The sequence shown here is derived from an EMBL/GenBank/DDBJ whole genome shotgun (WGS) entry which is preliminary data.</text>
</comment>
<proteinExistence type="predicted"/>
<feature type="transmembrane region" description="Helical" evidence="1">
    <location>
        <begin position="47"/>
        <end position="64"/>
    </location>
</feature>
<accession>A0ABQ9GHC7</accession>
<keyword evidence="1" id="KW-0472">Membrane</keyword>
<name>A0ABQ9GHC7_9NEOP</name>
<protein>
    <submittedName>
        <fullName evidence="2">Uncharacterized protein</fullName>
    </submittedName>
</protein>
<sequence>MDVNTRIPQDGHLFVKNVRSKMSSNVNEMKQSDHLPASTTTTIMKTYIGLTLAGFSTLLILAYSNTNIPCEKNSSISLI</sequence>
<organism evidence="2 3">
    <name type="scientific">Dryococelus australis</name>
    <dbReference type="NCBI Taxonomy" id="614101"/>
    <lineage>
        <taxon>Eukaryota</taxon>
        <taxon>Metazoa</taxon>
        <taxon>Ecdysozoa</taxon>
        <taxon>Arthropoda</taxon>
        <taxon>Hexapoda</taxon>
        <taxon>Insecta</taxon>
        <taxon>Pterygota</taxon>
        <taxon>Neoptera</taxon>
        <taxon>Polyneoptera</taxon>
        <taxon>Phasmatodea</taxon>
        <taxon>Verophasmatodea</taxon>
        <taxon>Anareolatae</taxon>
        <taxon>Phasmatidae</taxon>
        <taxon>Eurycanthinae</taxon>
        <taxon>Dryococelus</taxon>
    </lineage>
</organism>
<gene>
    <name evidence="2" type="ORF">PR048_027749</name>
</gene>
<evidence type="ECO:0000256" key="1">
    <source>
        <dbReference type="SAM" id="Phobius"/>
    </source>
</evidence>
<reference evidence="2 3" key="1">
    <citation type="submission" date="2023-02" db="EMBL/GenBank/DDBJ databases">
        <title>LHISI_Scaffold_Assembly.</title>
        <authorList>
            <person name="Stuart O.P."/>
            <person name="Cleave R."/>
            <person name="Magrath M.J.L."/>
            <person name="Mikheyev A.S."/>
        </authorList>
    </citation>
    <scope>NUCLEOTIDE SEQUENCE [LARGE SCALE GENOMIC DNA]</scope>
    <source>
        <strain evidence="2">Daus_M_001</strain>
        <tissue evidence="2">Leg muscle</tissue>
    </source>
</reference>
<keyword evidence="1" id="KW-0812">Transmembrane</keyword>
<keyword evidence="3" id="KW-1185">Reference proteome</keyword>
<dbReference type="Proteomes" id="UP001159363">
    <property type="component" value="Chromosome 11"/>
</dbReference>
<evidence type="ECO:0000313" key="2">
    <source>
        <dbReference type="EMBL" id="KAJ8871432.1"/>
    </source>
</evidence>
<dbReference type="EMBL" id="JARBHB010000012">
    <property type="protein sequence ID" value="KAJ8871432.1"/>
    <property type="molecule type" value="Genomic_DNA"/>
</dbReference>
<keyword evidence="1" id="KW-1133">Transmembrane helix</keyword>